<dbReference type="Pfam" id="PF14486">
    <property type="entry name" value="DUF4432"/>
    <property type="match status" value="1"/>
</dbReference>
<dbReference type="Proteomes" id="UP000657006">
    <property type="component" value="Unassembled WGS sequence"/>
</dbReference>
<gene>
    <name evidence="1" type="ORF">H8730_11860</name>
</gene>
<dbReference type="Gene3D" id="2.70.98.10">
    <property type="match status" value="1"/>
</dbReference>
<evidence type="ECO:0000313" key="2">
    <source>
        <dbReference type="Proteomes" id="UP000657006"/>
    </source>
</evidence>
<dbReference type="CDD" id="cd09023">
    <property type="entry name" value="Aldose_epim_Ec_c4013"/>
    <property type="match status" value="1"/>
</dbReference>
<dbReference type="InterPro" id="IPR027839">
    <property type="entry name" value="DUF4432"/>
</dbReference>
<dbReference type="InterPro" id="IPR014718">
    <property type="entry name" value="GH-type_carb-bd"/>
</dbReference>
<sequence>MEQYTGHPLQVRGVEEYRLCSGKGDGMHLLQVRNGSGLEFTVSPDRCADLVRVSLHGVNFSFMGPCGYVAPQYYDSKGEGFLKSFTAGFLTTCGLTAVGDPCTDAGKELPLHGSIGNTPAEQYYHCVESREGQEEILIGATIRQAEIFGERLEMKREWRCPIGENTLYLTDIIRNYGDRVTPHMILYHMNMGYPILSEEASLYIPSETVAPRDARAAEGLNAWNVILPPQPQFKEQCYYHTFRRDEEAYAAIFNPAVQKGVKIVFHPEELDCFTQWKMMGWGDYVMGLEPGNCYVEGRDVMREKGILKELAPGEEATYHLEFHFLEDDTSLSK</sequence>
<name>A0A926I288_9FIRM</name>
<proteinExistence type="predicted"/>
<accession>A0A926I288</accession>
<protein>
    <submittedName>
        <fullName evidence="1">Aldose 1-epimerase family protein</fullName>
    </submittedName>
</protein>
<dbReference type="AlphaFoldDB" id="A0A926I288"/>
<reference evidence="1" key="1">
    <citation type="submission" date="2020-08" db="EMBL/GenBank/DDBJ databases">
        <title>Genome public.</title>
        <authorList>
            <person name="Liu C."/>
            <person name="Sun Q."/>
        </authorList>
    </citation>
    <scope>NUCLEOTIDE SEQUENCE</scope>
    <source>
        <strain evidence="1">NSJ-32</strain>
    </source>
</reference>
<comment type="caution">
    <text evidence="1">The sequence shown here is derived from an EMBL/GenBank/DDBJ whole genome shotgun (WGS) entry which is preliminary data.</text>
</comment>
<keyword evidence="2" id="KW-1185">Reference proteome</keyword>
<dbReference type="EMBL" id="JACRSQ010000018">
    <property type="protein sequence ID" value="MBC8544233.1"/>
    <property type="molecule type" value="Genomic_DNA"/>
</dbReference>
<organism evidence="1 2">
    <name type="scientific">Bianquea renquensis</name>
    <dbReference type="NCBI Taxonomy" id="2763661"/>
    <lineage>
        <taxon>Bacteria</taxon>
        <taxon>Bacillati</taxon>
        <taxon>Bacillota</taxon>
        <taxon>Clostridia</taxon>
        <taxon>Eubacteriales</taxon>
        <taxon>Bianqueaceae</taxon>
        <taxon>Bianquea</taxon>
    </lineage>
</organism>
<evidence type="ECO:0000313" key="1">
    <source>
        <dbReference type="EMBL" id="MBC8544233.1"/>
    </source>
</evidence>
<dbReference type="GO" id="GO:0030246">
    <property type="term" value="F:carbohydrate binding"/>
    <property type="evidence" value="ECO:0007669"/>
    <property type="project" value="InterPro"/>
</dbReference>